<accession>K5WGW1</accession>
<dbReference type="SUPFAM" id="SSF51735">
    <property type="entry name" value="NAD(P)-binding Rossmann-fold domains"/>
    <property type="match status" value="1"/>
</dbReference>
<dbReference type="GeneID" id="18920677"/>
<dbReference type="STRING" id="650164.K5WGW1"/>
<evidence type="ECO:0000313" key="2">
    <source>
        <dbReference type="Proteomes" id="UP000008370"/>
    </source>
</evidence>
<evidence type="ECO:0008006" key="3">
    <source>
        <dbReference type="Google" id="ProtNLM"/>
    </source>
</evidence>
<protein>
    <recommendedName>
        <fullName evidence="3">NAD-dependent epimerase/dehydratase domain-containing protein</fullName>
    </recommendedName>
</protein>
<dbReference type="HOGENOM" id="CLU_044092_0_0_1"/>
<dbReference type="KEGG" id="pco:PHACADRAFT_90130"/>
<gene>
    <name evidence="1" type="ORF">PHACADRAFT_90130</name>
</gene>
<dbReference type="InParanoid" id="K5WGW1"/>
<proteinExistence type="predicted"/>
<reference evidence="1 2" key="1">
    <citation type="journal article" date="2012" name="BMC Genomics">
        <title>Comparative genomics of the white-rot fungi, Phanerochaete carnosa and P. chrysosporium, to elucidate the genetic basis of the distinct wood types they colonize.</title>
        <authorList>
            <person name="Suzuki H."/>
            <person name="MacDonald J."/>
            <person name="Syed K."/>
            <person name="Salamov A."/>
            <person name="Hori C."/>
            <person name="Aerts A."/>
            <person name="Henrissat B."/>
            <person name="Wiebenga A."/>
            <person name="vanKuyk P.A."/>
            <person name="Barry K."/>
            <person name="Lindquist E."/>
            <person name="LaButti K."/>
            <person name="Lapidus A."/>
            <person name="Lucas S."/>
            <person name="Coutinho P."/>
            <person name="Gong Y."/>
            <person name="Samejima M."/>
            <person name="Mahadevan R."/>
            <person name="Abou-Zaid M."/>
            <person name="de Vries R.P."/>
            <person name="Igarashi K."/>
            <person name="Yadav J.S."/>
            <person name="Grigoriev I.V."/>
            <person name="Master E.R."/>
        </authorList>
    </citation>
    <scope>NUCLEOTIDE SEQUENCE [LARGE SCALE GENOMIC DNA]</scope>
    <source>
        <strain evidence="1 2">HHB-10118-sp</strain>
    </source>
</reference>
<evidence type="ECO:0000313" key="1">
    <source>
        <dbReference type="EMBL" id="EKM58570.1"/>
    </source>
</evidence>
<dbReference type="InterPro" id="IPR036291">
    <property type="entry name" value="NAD(P)-bd_dom_sf"/>
</dbReference>
<keyword evidence="2" id="KW-1185">Reference proteome</keyword>
<dbReference type="Gene3D" id="3.40.50.720">
    <property type="entry name" value="NAD(P)-binding Rossmann-like Domain"/>
    <property type="match status" value="1"/>
</dbReference>
<dbReference type="EMBL" id="JH930470">
    <property type="protein sequence ID" value="EKM58570.1"/>
    <property type="molecule type" value="Genomic_DNA"/>
</dbReference>
<name>K5WGW1_PHACS</name>
<dbReference type="Proteomes" id="UP000008370">
    <property type="component" value="Unassembled WGS sequence"/>
</dbReference>
<dbReference type="RefSeq" id="XP_007393879.1">
    <property type="nucleotide sequence ID" value="XM_007393817.1"/>
</dbReference>
<sequence>MQNQVNAARVDILILGAGWTSTFLIPLCVERQVSYTATSRPSHPKPDTVPFEFDEHDAHPDQGQFAVLPGAKTVLVTFPINAPGASARLVRLYKETHPNAEPHFMQLGSSGIWDVRLPLSLRPSARWNRKAGWLDRHSPYSETNTRAAAEAELLALSPETPTTVLNLSGLFGGPRAVKHVVGRVAPTKEALKSSGSLHMIHGIDVARAILAVHDNFRLATGQRWMLTNTRVYDWWDLAATWGTDAENKRGPQARWVRELMREEGVRALPRTPEQIGRALDSRDFWDTFELEPVIAQLD</sequence>
<dbReference type="PANTHER" id="PTHR40129">
    <property type="entry name" value="KETOPANTOATE REDUCTASE N-TERMINAL DOMAIN-CONTAINING PROTEIN"/>
    <property type="match status" value="1"/>
</dbReference>
<dbReference type="OrthoDB" id="674948at2759"/>
<dbReference type="AlphaFoldDB" id="K5WGW1"/>
<dbReference type="PANTHER" id="PTHR40129:SF2">
    <property type="entry name" value="KETOPANTOATE REDUCTASE N-TERMINAL DOMAIN-CONTAINING PROTEIN"/>
    <property type="match status" value="1"/>
</dbReference>
<organism evidence="1 2">
    <name type="scientific">Phanerochaete carnosa (strain HHB-10118-sp)</name>
    <name type="common">White-rot fungus</name>
    <name type="synonym">Peniophora carnosa</name>
    <dbReference type="NCBI Taxonomy" id="650164"/>
    <lineage>
        <taxon>Eukaryota</taxon>
        <taxon>Fungi</taxon>
        <taxon>Dikarya</taxon>
        <taxon>Basidiomycota</taxon>
        <taxon>Agaricomycotina</taxon>
        <taxon>Agaricomycetes</taxon>
        <taxon>Polyporales</taxon>
        <taxon>Phanerochaetaceae</taxon>
        <taxon>Phanerochaete</taxon>
    </lineage>
</organism>